<evidence type="ECO:0000313" key="2">
    <source>
        <dbReference type="EMBL" id="MBD2842075.1"/>
    </source>
</evidence>
<comment type="caution">
    <text evidence="2">The sequence shown here is derived from an EMBL/GenBank/DDBJ whole genome shotgun (WGS) entry which is preliminary data.</text>
</comment>
<dbReference type="EMBL" id="JACXLC010000001">
    <property type="protein sequence ID" value="MBD2842075.1"/>
    <property type="molecule type" value="Genomic_DNA"/>
</dbReference>
<keyword evidence="1" id="KW-0812">Transmembrane</keyword>
<keyword evidence="3" id="KW-1185">Reference proteome</keyword>
<evidence type="ECO:0000256" key="1">
    <source>
        <dbReference type="SAM" id="Phobius"/>
    </source>
</evidence>
<keyword evidence="1" id="KW-0472">Membrane</keyword>
<reference evidence="2 3" key="1">
    <citation type="submission" date="2020-09" db="EMBL/GenBank/DDBJ databases">
        <authorList>
            <person name="Yoon J.-W."/>
        </authorList>
    </citation>
    <scope>NUCLEOTIDE SEQUENCE [LARGE SCALE GENOMIC DNA]</scope>
    <source>
        <strain evidence="2 3">KMU-140</strain>
    </source>
</reference>
<feature type="transmembrane region" description="Helical" evidence="1">
    <location>
        <begin position="24"/>
        <end position="42"/>
    </location>
</feature>
<evidence type="ECO:0008006" key="4">
    <source>
        <dbReference type="Google" id="ProtNLM"/>
    </source>
</evidence>
<accession>A0ABR8KRW1</accession>
<keyword evidence="1" id="KW-1133">Transmembrane helix</keyword>
<dbReference type="Proteomes" id="UP000635384">
    <property type="component" value="Unassembled WGS sequence"/>
</dbReference>
<organism evidence="2 3">
    <name type="scientific">Erythrobacter rubeus</name>
    <dbReference type="NCBI Taxonomy" id="2760803"/>
    <lineage>
        <taxon>Bacteria</taxon>
        <taxon>Pseudomonadati</taxon>
        <taxon>Pseudomonadota</taxon>
        <taxon>Alphaproteobacteria</taxon>
        <taxon>Sphingomonadales</taxon>
        <taxon>Erythrobacteraceae</taxon>
        <taxon>Erythrobacter/Porphyrobacter group</taxon>
        <taxon>Erythrobacter</taxon>
    </lineage>
</organism>
<gene>
    <name evidence="2" type="ORF">IB285_07370</name>
</gene>
<proteinExistence type="predicted"/>
<name>A0ABR8KRW1_9SPHN</name>
<sequence>MAVFFSFMAYGLWGFIALPEPWRWLAFIAAFLVGGTSSMIVFKRLASEEQRKNDLEARLHND</sequence>
<dbReference type="RefSeq" id="WP_190787569.1">
    <property type="nucleotide sequence ID" value="NZ_JACXLC010000001.1"/>
</dbReference>
<protein>
    <recommendedName>
        <fullName evidence="4">YiaAB two helix domain-containing protein</fullName>
    </recommendedName>
</protein>
<evidence type="ECO:0000313" key="3">
    <source>
        <dbReference type="Proteomes" id="UP000635384"/>
    </source>
</evidence>